<evidence type="ECO:0000313" key="2">
    <source>
        <dbReference type="EMBL" id="KAK4500564.1"/>
    </source>
</evidence>
<dbReference type="PANTHER" id="PTHR38123:SF6">
    <property type="entry name" value="CELL WALL SERINE-THREONINE-RICH GALACTOMANNOPROTEIN MP1 (AFU_ORTHOLOGUE AFUA_4G03240)"/>
    <property type="match status" value="1"/>
</dbReference>
<proteinExistence type="predicted"/>
<dbReference type="Proteomes" id="UP001305779">
    <property type="component" value="Unassembled WGS sequence"/>
</dbReference>
<accession>A0ABR0EGR5</accession>
<keyword evidence="1" id="KW-0732">Signal</keyword>
<dbReference type="Pfam" id="PF12296">
    <property type="entry name" value="HsbA"/>
    <property type="match status" value="1"/>
</dbReference>
<keyword evidence="3" id="KW-1185">Reference proteome</keyword>
<dbReference type="Gene3D" id="1.20.1280.140">
    <property type="match status" value="1"/>
</dbReference>
<feature type="signal peptide" evidence="1">
    <location>
        <begin position="1"/>
        <end position="19"/>
    </location>
</feature>
<name>A0ABR0EGR5_ZASCE</name>
<evidence type="ECO:0000256" key="1">
    <source>
        <dbReference type="SAM" id="SignalP"/>
    </source>
</evidence>
<gene>
    <name evidence="2" type="ORF">PRZ48_008753</name>
</gene>
<comment type="caution">
    <text evidence="2">The sequence shown here is derived from an EMBL/GenBank/DDBJ whole genome shotgun (WGS) entry which is preliminary data.</text>
</comment>
<sequence length="231" mass="23971">MRLSQSILLSALAATSVSAASQDKELLQTIVTSFGGITNRTMNVTGEIAALKGSDLNTALPIQSATTELVSYINNATTAVNKYNLNLTNEEATVLGPYTQGLAYTVNTSIATLIGKKPDFLQLNLGGLVITSLQQQQNASNDFSKAILSRIPPGIFPIATAINSQIADSLQQGVDCFMGKNETCNATPVNASRTLDYAEDTGAITAAAALPARATGAVAWAVVMGAAAFVV</sequence>
<evidence type="ECO:0000313" key="3">
    <source>
        <dbReference type="Proteomes" id="UP001305779"/>
    </source>
</evidence>
<dbReference type="InterPro" id="IPR021054">
    <property type="entry name" value="Cell_wall_mannoprotein_1"/>
</dbReference>
<organism evidence="2 3">
    <name type="scientific">Zasmidium cellare</name>
    <name type="common">Wine cellar mold</name>
    <name type="synonym">Racodium cellare</name>
    <dbReference type="NCBI Taxonomy" id="395010"/>
    <lineage>
        <taxon>Eukaryota</taxon>
        <taxon>Fungi</taxon>
        <taxon>Dikarya</taxon>
        <taxon>Ascomycota</taxon>
        <taxon>Pezizomycotina</taxon>
        <taxon>Dothideomycetes</taxon>
        <taxon>Dothideomycetidae</taxon>
        <taxon>Mycosphaerellales</taxon>
        <taxon>Mycosphaerellaceae</taxon>
        <taxon>Zasmidium</taxon>
    </lineage>
</organism>
<dbReference type="EMBL" id="JAXOVC010000006">
    <property type="protein sequence ID" value="KAK4500564.1"/>
    <property type="molecule type" value="Genomic_DNA"/>
</dbReference>
<reference evidence="2 3" key="1">
    <citation type="journal article" date="2023" name="G3 (Bethesda)">
        <title>A chromosome-level genome assembly of Zasmidium syzygii isolated from banana leaves.</title>
        <authorList>
            <person name="van Westerhoven A.C."/>
            <person name="Mehrabi R."/>
            <person name="Talebi R."/>
            <person name="Steentjes M.B.F."/>
            <person name="Corcolon B."/>
            <person name="Chong P.A."/>
            <person name="Kema G.H.J."/>
            <person name="Seidl M.F."/>
        </authorList>
    </citation>
    <scope>NUCLEOTIDE SEQUENCE [LARGE SCALE GENOMIC DNA]</scope>
    <source>
        <strain evidence="2 3">P124</strain>
    </source>
</reference>
<feature type="chain" id="PRO_5046497627" evidence="1">
    <location>
        <begin position="20"/>
        <end position="231"/>
    </location>
</feature>
<dbReference type="PANTHER" id="PTHR38123">
    <property type="entry name" value="CELL WALL SERINE-THREONINE-RICH GALACTOMANNOPROTEIN MP1 (AFU_ORTHOLOGUE AFUA_4G03240)"/>
    <property type="match status" value="1"/>
</dbReference>
<protein>
    <submittedName>
        <fullName evidence="2">Uncharacterized protein</fullName>
    </submittedName>
</protein>